<feature type="transmembrane region" description="Helical" evidence="1">
    <location>
        <begin position="20"/>
        <end position="40"/>
    </location>
</feature>
<dbReference type="Proteomes" id="UP000598217">
    <property type="component" value="Unassembled WGS sequence"/>
</dbReference>
<dbReference type="RefSeq" id="WP_225942476.1">
    <property type="nucleotide sequence ID" value="NZ_BMXJ01000005.1"/>
</dbReference>
<keyword evidence="3" id="KW-1185">Reference proteome</keyword>
<reference evidence="2 3" key="1">
    <citation type="submission" date="2020-10" db="EMBL/GenBank/DDBJ databases">
        <title>Sequencing the genomes of 1000 actinobacteria strains.</title>
        <authorList>
            <person name="Klenk H.-P."/>
        </authorList>
    </citation>
    <scope>NUCLEOTIDE SEQUENCE [LARGE SCALE GENOMIC DNA]</scope>
    <source>
        <strain evidence="2 3">DSM 45157</strain>
    </source>
</reference>
<evidence type="ECO:0000313" key="3">
    <source>
        <dbReference type="Proteomes" id="UP000598217"/>
    </source>
</evidence>
<evidence type="ECO:0000313" key="2">
    <source>
        <dbReference type="EMBL" id="MBE1459031.1"/>
    </source>
</evidence>
<protein>
    <submittedName>
        <fullName evidence="2">Uncharacterized protein</fullName>
    </submittedName>
</protein>
<accession>A0ABR9HJ30</accession>
<organism evidence="2 3">
    <name type="scientific">Nocardiopsis terrae</name>
    <dbReference type="NCBI Taxonomy" id="372655"/>
    <lineage>
        <taxon>Bacteria</taxon>
        <taxon>Bacillati</taxon>
        <taxon>Actinomycetota</taxon>
        <taxon>Actinomycetes</taxon>
        <taxon>Streptosporangiales</taxon>
        <taxon>Nocardiopsidaceae</taxon>
        <taxon>Nocardiopsis</taxon>
    </lineage>
</organism>
<keyword evidence="1" id="KW-0472">Membrane</keyword>
<proteinExistence type="predicted"/>
<keyword evidence="1" id="KW-0812">Transmembrane</keyword>
<keyword evidence="1" id="KW-1133">Transmembrane helix</keyword>
<sequence length="203" mass="21145">MAEESAQLRHARPRGPRSNWVPLGVAAAVVAVLTLGWAMVNAALPATEALPSGHGMTLGSGEGYEASVTFDEDWQLDTGASSQGRQYLFTKGPVNLQMSVVTPPQEATGTELWEGLRDIVRVSDASAALGEPEKVTSDSGNEGLRGDLHLGQHTGTATVFPSPNGGFAVEARTVGTEAGQAELAEAEELVQSIRFSRSTGGTS</sequence>
<dbReference type="EMBL" id="JADBDY010000001">
    <property type="protein sequence ID" value="MBE1459031.1"/>
    <property type="molecule type" value="Genomic_DNA"/>
</dbReference>
<name>A0ABR9HJ30_9ACTN</name>
<gene>
    <name evidence="2" type="ORF">H4W79_003245</name>
</gene>
<evidence type="ECO:0000256" key="1">
    <source>
        <dbReference type="SAM" id="Phobius"/>
    </source>
</evidence>
<comment type="caution">
    <text evidence="2">The sequence shown here is derived from an EMBL/GenBank/DDBJ whole genome shotgun (WGS) entry which is preliminary data.</text>
</comment>